<proteinExistence type="predicted"/>
<keyword evidence="2" id="KW-1185">Reference proteome</keyword>
<dbReference type="Proteomes" id="UP000607653">
    <property type="component" value="Unassembled WGS sequence"/>
</dbReference>
<accession>A0A822XIE5</accession>
<evidence type="ECO:0000313" key="2">
    <source>
        <dbReference type="Proteomes" id="UP000607653"/>
    </source>
</evidence>
<sequence length="94" mass="10887">MINKLFTMHPLQGRKKKENRIHHFCLPMASNRGFHLSPKIHVSNTLPKCFTKKHTKIKNKMKQKCILQADESIFDHVSIFWLSASSFGLLPSGR</sequence>
<name>A0A822XIE5_NELNU</name>
<reference evidence="1 2" key="1">
    <citation type="journal article" date="2020" name="Mol. Biol. Evol.">
        <title>Distinct Expression and Methylation Patterns for Genes with Different Fates following a Single Whole-Genome Duplication in Flowering Plants.</title>
        <authorList>
            <person name="Shi T."/>
            <person name="Rahmani R.S."/>
            <person name="Gugger P.F."/>
            <person name="Wang M."/>
            <person name="Li H."/>
            <person name="Zhang Y."/>
            <person name="Li Z."/>
            <person name="Wang Q."/>
            <person name="Van de Peer Y."/>
            <person name="Marchal K."/>
            <person name="Chen J."/>
        </authorList>
    </citation>
    <scope>NUCLEOTIDE SEQUENCE [LARGE SCALE GENOMIC DNA]</scope>
    <source>
        <tissue evidence="1">Leaf</tissue>
    </source>
</reference>
<dbReference type="EMBL" id="DUZY01000001">
    <property type="protein sequence ID" value="DAD18911.1"/>
    <property type="molecule type" value="Genomic_DNA"/>
</dbReference>
<protein>
    <submittedName>
        <fullName evidence="1">Uncharacterized protein</fullName>
    </submittedName>
</protein>
<dbReference type="AlphaFoldDB" id="A0A822XIE5"/>
<gene>
    <name evidence="1" type="ORF">HUJ06_020374</name>
</gene>
<comment type="caution">
    <text evidence="1">The sequence shown here is derived from an EMBL/GenBank/DDBJ whole genome shotgun (WGS) entry which is preliminary data.</text>
</comment>
<evidence type="ECO:0000313" key="1">
    <source>
        <dbReference type="EMBL" id="DAD18911.1"/>
    </source>
</evidence>
<organism evidence="1 2">
    <name type="scientific">Nelumbo nucifera</name>
    <name type="common">Sacred lotus</name>
    <dbReference type="NCBI Taxonomy" id="4432"/>
    <lineage>
        <taxon>Eukaryota</taxon>
        <taxon>Viridiplantae</taxon>
        <taxon>Streptophyta</taxon>
        <taxon>Embryophyta</taxon>
        <taxon>Tracheophyta</taxon>
        <taxon>Spermatophyta</taxon>
        <taxon>Magnoliopsida</taxon>
        <taxon>Proteales</taxon>
        <taxon>Nelumbonaceae</taxon>
        <taxon>Nelumbo</taxon>
    </lineage>
</organism>